<evidence type="ECO:0000313" key="1">
    <source>
        <dbReference type="EMBL" id="KAJ8679123.1"/>
    </source>
</evidence>
<dbReference type="Proteomes" id="UP001239111">
    <property type="component" value="Chromosome 2"/>
</dbReference>
<proteinExistence type="predicted"/>
<protein>
    <submittedName>
        <fullName evidence="1">Uncharacterized protein</fullName>
    </submittedName>
</protein>
<dbReference type="EMBL" id="CM056742">
    <property type="protein sequence ID" value="KAJ8679123.1"/>
    <property type="molecule type" value="Genomic_DNA"/>
</dbReference>
<accession>A0ACC2P7P3</accession>
<reference evidence="1" key="1">
    <citation type="submission" date="2023-04" db="EMBL/GenBank/DDBJ databases">
        <title>A chromosome-level genome assembly of the parasitoid wasp Eretmocerus hayati.</title>
        <authorList>
            <person name="Zhong Y."/>
            <person name="Liu S."/>
            <person name="Liu Y."/>
        </authorList>
    </citation>
    <scope>NUCLEOTIDE SEQUENCE</scope>
    <source>
        <strain evidence="1">ZJU_SS_LIU_2023</strain>
    </source>
</reference>
<sequence>MVVETLEMERIENFVPKFLVVQFDDQNNPVLCNQRAIVPVTCLLEESAQGATVLYAPPPYRKKNLENIQRIVWENEAIPKSWKSIKCQILYKFETIESASFFLQNPVEILDSNMQGTELHHEEIFLLPSGEAATQSQLNQENSEFKFSTKSENGISLQNPIEITLTGANFSNKDEPLGSAATQILTDSVKGLHQSLITWMDKQFKDMDKKLSGINQQLNDQGARITDLSDQVQNLTALLNDDQVLPIPTGDLRGVVDERVDAQGVRINEVPEPLQNFPAMVKNKHNLSMMSSLTIDDMSSLFHCTFPLEELDQFLKFDQNLKTSEILRNSLLEFLRNRIVKKKTICKSMGAILKKFIKRDVLRSYTATKKSGDKLIFCETQFYKLLEGPMRWVFRDKEGNLLDETAVKKSVGSAINNSIDWDGGRCKRMKHSPVDEQAMEHNYNSKCT</sequence>
<keyword evidence="2" id="KW-1185">Reference proteome</keyword>
<gene>
    <name evidence="1" type="ORF">QAD02_014910</name>
</gene>
<evidence type="ECO:0000313" key="2">
    <source>
        <dbReference type="Proteomes" id="UP001239111"/>
    </source>
</evidence>
<comment type="caution">
    <text evidence="1">The sequence shown here is derived from an EMBL/GenBank/DDBJ whole genome shotgun (WGS) entry which is preliminary data.</text>
</comment>
<organism evidence="1 2">
    <name type="scientific">Eretmocerus hayati</name>
    <dbReference type="NCBI Taxonomy" id="131215"/>
    <lineage>
        <taxon>Eukaryota</taxon>
        <taxon>Metazoa</taxon>
        <taxon>Ecdysozoa</taxon>
        <taxon>Arthropoda</taxon>
        <taxon>Hexapoda</taxon>
        <taxon>Insecta</taxon>
        <taxon>Pterygota</taxon>
        <taxon>Neoptera</taxon>
        <taxon>Endopterygota</taxon>
        <taxon>Hymenoptera</taxon>
        <taxon>Apocrita</taxon>
        <taxon>Proctotrupomorpha</taxon>
        <taxon>Chalcidoidea</taxon>
        <taxon>Aphelinidae</taxon>
        <taxon>Aphelininae</taxon>
        <taxon>Eretmocerus</taxon>
    </lineage>
</organism>
<name>A0ACC2P7P3_9HYME</name>